<dbReference type="SUPFAM" id="SSF53335">
    <property type="entry name" value="S-adenosyl-L-methionine-dependent methyltransferases"/>
    <property type="match status" value="1"/>
</dbReference>
<dbReference type="InterPro" id="IPR029063">
    <property type="entry name" value="SAM-dependent_MTases_sf"/>
</dbReference>
<accession>A0ABM7L180</accession>
<sequence>MSLSKWKEKFLIRLSYFVYNKTLNCPNSRLVRFYNLIQSLLIRYKNPIITTKFQNITLTRPLSHPLFIILRECPFYERILEGIVAHICDKYGKLSMVDVGANIGDSAIFSLIKGGSYLLVEGALEYATLIESNLRHNVKTRLYTDANPPHLAKRYYTKDYEGQEDQSFLVYGGIFLGEGDLSNYQLQLLENGSAKLIDRNTTTQQHNNTTTQQHNNTTTHA</sequence>
<proteinExistence type="predicted"/>
<evidence type="ECO:0000313" key="2">
    <source>
        <dbReference type="Proteomes" id="UP000509742"/>
    </source>
</evidence>
<evidence type="ECO:0008006" key="3">
    <source>
        <dbReference type="Google" id="ProtNLM"/>
    </source>
</evidence>
<organism evidence="1 2">
    <name type="scientific">Helicobacter suis</name>
    <dbReference type="NCBI Taxonomy" id="104628"/>
    <lineage>
        <taxon>Bacteria</taxon>
        <taxon>Pseudomonadati</taxon>
        <taxon>Campylobacterota</taxon>
        <taxon>Epsilonproteobacteria</taxon>
        <taxon>Campylobacterales</taxon>
        <taxon>Helicobacteraceae</taxon>
        <taxon>Helicobacter</taxon>
    </lineage>
</organism>
<dbReference type="RefSeq" id="WP_176486192.1">
    <property type="nucleotide sequence ID" value="NZ_AP023036.1"/>
</dbReference>
<name>A0ABM7L180_9HELI</name>
<protein>
    <recommendedName>
        <fullName evidence="3">FkbM family methyltransferase</fullName>
    </recommendedName>
</protein>
<gene>
    <name evidence="1" type="ORF">NHP190020_14490</name>
</gene>
<reference evidence="1 2" key="1">
    <citation type="submission" date="2020-04" db="EMBL/GenBank/DDBJ databases">
        <title>Genomic analysis of gastric non-Helicobacter pylori Helicobacters isolated in Japan.</title>
        <authorList>
            <person name="Suzuki M."/>
            <person name="Rimbara E."/>
        </authorList>
    </citation>
    <scope>NUCLEOTIDE SEQUENCE [LARGE SCALE GENOMIC DNA]</scope>
    <source>
        <strain evidence="1 2">NHP19-0020</strain>
    </source>
</reference>
<dbReference type="Proteomes" id="UP000509742">
    <property type="component" value="Chromosome"/>
</dbReference>
<dbReference type="EMBL" id="AP023036">
    <property type="protein sequence ID" value="BCD46410.1"/>
    <property type="molecule type" value="Genomic_DNA"/>
</dbReference>
<evidence type="ECO:0000313" key="1">
    <source>
        <dbReference type="EMBL" id="BCD46410.1"/>
    </source>
</evidence>
<keyword evidence="2" id="KW-1185">Reference proteome</keyword>